<keyword evidence="1 3" id="KW-0378">Hydrolase</keyword>
<dbReference type="Gene3D" id="3.40.50.1820">
    <property type="entry name" value="alpha/beta hydrolase"/>
    <property type="match status" value="1"/>
</dbReference>
<dbReference type="GO" id="GO:0016787">
    <property type="term" value="F:hydrolase activity"/>
    <property type="evidence" value="ECO:0007669"/>
    <property type="project" value="UniProtKB-KW"/>
</dbReference>
<sequence length="295" mass="32297">METFASGDLVLDVVDGGPADGEVVVLLHGFPQDASAWDLVTPHLHEAGLRTLAPHQRGYSPGARPRRARDYRLPDLVGDVLALLDAAGVQRAHVVGHDWGGGVAWALAQGHPERVASLVVLSTPHLDALRWALRRGDQARRSWYVLGLQLPVVPEVLLARMLRRGDLRRTGLPEECCRRYAARLGRPALLRGPVNWYRAPLRRAGRRGNRPAGVPRPAGSRTVTVPTTYLWGNRDPFLGRAAAERTAEHVTGHYLFLEVDAGHWLPERQAELVARAVIERAGVAGPCDTGATHLR</sequence>
<dbReference type="SUPFAM" id="SSF53474">
    <property type="entry name" value="alpha/beta-Hydrolases"/>
    <property type="match status" value="1"/>
</dbReference>
<keyword evidence="4" id="KW-1185">Reference proteome</keyword>
<name>A0ABQ2FB06_9MICO</name>
<reference evidence="4" key="1">
    <citation type="journal article" date="2019" name="Int. J. Syst. Evol. Microbiol.">
        <title>The Global Catalogue of Microorganisms (GCM) 10K type strain sequencing project: providing services to taxonomists for standard genome sequencing and annotation.</title>
        <authorList>
            <consortium name="The Broad Institute Genomics Platform"/>
            <consortium name="The Broad Institute Genome Sequencing Center for Infectious Disease"/>
            <person name="Wu L."/>
            <person name="Ma J."/>
        </authorList>
    </citation>
    <scope>NUCLEOTIDE SEQUENCE [LARGE SCALE GENOMIC DNA]</scope>
    <source>
        <strain evidence="4">CGMCC 1.5362</strain>
    </source>
</reference>
<dbReference type="PRINTS" id="PR00412">
    <property type="entry name" value="EPOXHYDRLASE"/>
</dbReference>
<dbReference type="Proteomes" id="UP000662111">
    <property type="component" value="Unassembled WGS sequence"/>
</dbReference>
<feature type="domain" description="AB hydrolase-1" evidence="2">
    <location>
        <begin position="23"/>
        <end position="132"/>
    </location>
</feature>
<dbReference type="InterPro" id="IPR029058">
    <property type="entry name" value="AB_hydrolase_fold"/>
</dbReference>
<proteinExistence type="predicted"/>
<evidence type="ECO:0000256" key="1">
    <source>
        <dbReference type="ARBA" id="ARBA00022801"/>
    </source>
</evidence>
<dbReference type="InterPro" id="IPR000073">
    <property type="entry name" value="AB_hydrolase_1"/>
</dbReference>
<dbReference type="PANTHER" id="PTHR43329">
    <property type="entry name" value="EPOXIDE HYDROLASE"/>
    <property type="match status" value="1"/>
</dbReference>
<evidence type="ECO:0000313" key="3">
    <source>
        <dbReference type="EMBL" id="GGK70034.1"/>
    </source>
</evidence>
<dbReference type="PRINTS" id="PR00111">
    <property type="entry name" value="ABHYDROLASE"/>
</dbReference>
<dbReference type="Pfam" id="PF00561">
    <property type="entry name" value="Abhydrolase_1"/>
    <property type="match status" value="1"/>
</dbReference>
<comment type="caution">
    <text evidence="3">The sequence shown here is derived from an EMBL/GenBank/DDBJ whole genome shotgun (WGS) entry which is preliminary data.</text>
</comment>
<evidence type="ECO:0000259" key="2">
    <source>
        <dbReference type="Pfam" id="PF00561"/>
    </source>
</evidence>
<protein>
    <submittedName>
        <fullName evidence="3">Alpha/beta hydrolase</fullName>
    </submittedName>
</protein>
<organism evidence="3 4">
    <name type="scientific">Ornithinimicrobium pekingense</name>
    <dbReference type="NCBI Taxonomy" id="384677"/>
    <lineage>
        <taxon>Bacteria</taxon>
        <taxon>Bacillati</taxon>
        <taxon>Actinomycetota</taxon>
        <taxon>Actinomycetes</taxon>
        <taxon>Micrococcales</taxon>
        <taxon>Ornithinimicrobiaceae</taxon>
        <taxon>Ornithinimicrobium</taxon>
    </lineage>
</organism>
<evidence type="ECO:0000313" key="4">
    <source>
        <dbReference type="Proteomes" id="UP000662111"/>
    </source>
</evidence>
<gene>
    <name evidence="3" type="ORF">GCM10011509_18080</name>
</gene>
<dbReference type="InterPro" id="IPR000639">
    <property type="entry name" value="Epox_hydrolase-like"/>
</dbReference>
<accession>A0ABQ2FB06</accession>
<dbReference type="RefSeq" id="WP_022921337.1">
    <property type="nucleotide sequence ID" value="NZ_BMLB01000003.1"/>
</dbReference>
<dbReference type="EMBL" id="BMLB01000003">
    <property type="protein sequence ID" value="GGK70034.1"/>
    <property type="molecule type" value="Genomic_DNA"/>
</dbReference>